<dbReference type="InterPro" id="IPR024775">
    <property type="entry name" value="DinB-like"/>
</dbReference>
<dbReference type="Proteomes" id="UP000448867">
    <property type="component" value="Unassembled WGS sequence"/>
</dbReference>
<comment type="caution">
    <text evidence="2">The sequence shown here is derived from an EMBL/GenBank/DDBJ whole genome shotgun (WGS) entry which is preliminary data.</text>
</comment>
<dbReference type="InterPro" id="IPR034660">
    <property type="entry name" value="DinB/YfiT-like"/>
</dbReference>
<organism evidence="2 3">
    <name type="scientific">Metabacillus lacus</name>
    <dbReference type="NCBI Taxonomy" id="1983721"/>
    <lineage>
        <taxon>Bacteria</taxon>
        <taxon>Bacillati</taxon>
        <taxon>Bacillota</taxon>
        <taxon>Bacilli</taxon>
        <taxon>Bacillales</taxon>
        <taxon>Bacillaceae</taxon>
        <taxon>Metabacillus</taxon>
    </lineage>
</organism>
<accession>A0A7X2J2E4</accession>
<reference evidence="2 3" key="1">
    <citation type="submission" date="2019-11" db="EMBL/GenBank/DDBJ databases">
        <title>Bacillus lacus genome.</title>
        <authorList>
            <person name="Allen C.J."/>
            <person name="Newman J.D."/>
        </authorList>
    </citation>
    <scope>NUCLEOTIDE SEQUENCE [LARGE SCALE GENOMIC DNA]</scope>
    <source>
        <strain evidence="2 3">KCTC 33946</strain>
    </source>
</reference>
<keyword evidence="3" id="KW-1185">Reference proteome</keyword>
<proteinExistence type="predicted"/>
<name>A0A7X2J2E4_9BACI</name>
<dbReference type="SUPFAM" id="SSF109854">
    <property type="entry name" value="DinB/YfiT-like putative metalloenzymes"/>
    <property type="match status" value="1"/>
</dbReference>
<dbReference type="EMBL" id="WKKI01000060">
    <property type="protein sequence ID" value="MRX74096.1"/>
    <property type="molecule type" value="Genomic_DNA"/>
</dbReference>
<gene>
    <name evidence="2" type="ORF">GJU40_18390</name>
</gene>
<dbReference type="RefSeq" id="WP_154309549.1">
    <property type="nucleotide sequence ID" value="NZ_WKKI01000060.1"/>
</dbReference>
<dbReference type="AlphaFoldDB" id="A0A7X2J2E4"/>
<dbReference type="OrthoDB" id="5464839at2"/>
<evidence type="ECO:0000313" key="2">
    <source>
        <dbReference type="EMBL" id="MRX74096.1"/>
    </source>
</evidence>
<evidence type="ECO:0000259" key="1">
    <source>
        <dbReference type="Pfam" id="PF12867"/>
    </source>
</evidence>
<dbReference type="Gene3D" id="1.20.120.450">
    <property type="entry name" value="dinb family like domain"/>
    <property type="match status" value="1"/>
</dbReference>
<dbReference type="Pfam" id="PF12867">
    <property type="entry name" value="DinB_2"/>
    <property type="match status" value="1"/>
</dbReference>
<sequence length="165" mass="19039">MMEHMQSIREQLLAETADLSSEALNMKTIETQWSIGQVMHHIYLCECVITDTLKDQIQFAENKTVPEKDLSVVADRSRKVEAAAALVPTAEEIQREEILTQLEEARRDLLNFSNLLEREGSLEQKALKHPVMGNLSIKQWIEFVGYHEKRHLLQIQELKETLSVQ</sequence>
<feature type="domain" description="DinB-like" evidence="1">
    <location>
        <begin position="8"/>
        <end position="155"/>
    </location>
</feature>
<evidence type="ECO:0000313" key="3">
    <source>
        <dbReference type="Proteomes" id="UP000448867"/>
    </source>
</evidence>
<protein>
    <submittedName>
        <fullName evidence="2">DinB family protein</fullName>
    </submittedName>
</protein>